<organism evidence="1 2">
    <name type="scientific">Smallanthus sonchifolius</name>
    <dbReference type="NCBI Taxonomy" id="185202"/>
    <lineage>
        <taxon>Eukaryota</taxon>
        <taxon>Viridiplantae</taxon>
        <taxon>Streptophyta</taxon>
        <taxon>Embryophyta</taxon>
        <taxon>Tracheophyta</taxon>
        <taxon>Spermatophyta</taxon>
        <taxon>Magnoliopsida</taxon>
        <taxon>eudicotyledons</taxon>
        <taxon>Gunneridae</taxon>
        <taxon>Pentapetalae</taxon>
        <taxon>asterids</taxon>
        <taxon>campanulids</taxon>
        <taxon>Asterales</taxon>
        <taxon>Asteraceae</taxon>
        <taxon>Asteroideae</taxon>
        <taxon>Heliantheae alliance</taxon>
        <taxon>Millerieae</taxon>
        <taxon>Smallanthus</taxon>
    </lineage>
</organism>
<gene>
    <name evidence="1" type="ORF">L1987_59884</name>
</gene>
<comment type="caution">
    <text evidence="1">The sequence shown here is derived from an EMBL/GenBank/DDBJ whole genome shotgun (WGS) entry which is preliminary data.</text>
</comment>
<keyword evidence="2" id="KW-1185">Reference proteome</keyword>
<dbReference type="EMBL" id="CM042037">
    <property type="protein sequence ID" value="KAI3742204.1"/>
    <property type="molecule type" value="Genomic_DNA"/>
</dbReference>
<reference evidence="1 2" key="2">
    <citation type="journal article" date="2022" name="Mol. Ecol. Resour.">
        <title>The genomes of chicory, endive, great burdock and yacon provide insights into Asteraceae paleo-polyploidization history and plant inulin production.</title>
        <authorList>
            <person name="Fan W."/>
            <person name="Wang S."/>
            <person name="Wang H."/>
            <person name="Wang A."/>
            <person name="Jiang F."/>
            <person name="Liu H."/>
            <person name="Zhao H."/>
            <person name="Xu D."/>
            <person name="Zhang Y."/>
        </authorList>
    </citation>
    <scope>NUCLEOTIDE SEQUENCE [LARGE SCALE GENOMIC DNA]</scope>
    <source>
        <strain evidence="2">cv. Yunnan</strain>
        <tissue evidence="1">Leaves</tissue>
    </source>
</reference>
<dbReference type="Proteomes" id="UP001056120">
    <property type="component" value="Linkage Group LG20"/>
</dbReference>
<evidence type="ECO:0000313" key="1">
    <source>
        <dbReference type="EMBL" id="KAI3742204.1"/>
    </source>
</evidence>
<protein>
    <submittedName>
        <fullName evidence="1">Uncharacterized protein</fullName>
    </submittedName>
</protein>
<name>A0ACB9D6I3_9ASTR</name>
<sequence length="176" mass="20434">MKHYSTTTGLKQCRKSFCTRWVFRNKQDGRGIVIKNKARLVAQGYTQEEGIDYDEVFAPIARLEAIRIFIAYVASKNFTVYQMDVEEVYVRQPPGFVDPSHPNKVFKLNKALYGLHQAPRAWFQMESSSANPNMSKAFWKDSSWLIALLQELQFKCTINCPQKKMVKTLIIISTWQ</sequence>
<reference evidence="2" key="1">
    <citation type="journal article" date="2022" name="Mol. Ecol. Resour.">
        <title>The genomes of chicory, endive, great burdock and yacon provide insights into Asteraceae palaeo-polyploidization history and plant inulin production.</title>
        <authorList>
            <person name="Fan W."/>
            <person name="Wang S."/>
            <person name="Wang H."/>
            <person name="Wang A."/>
            <person name="Jiang F."/>
            <person name="Liu H."/>
            <person name="Zhao H."/>
            <person name="Xu D."/>
            <person name="Zhang Y."/>
        </authorList>
    </citation>
    <scope>NUCLEOTIDE SEQUENCE [LARGE SCALE GENOMIC DNA]</scope>
    <source>
        <strain evidence="2">cv. Yunnan</strain>
    </source>
</reference>
<accession>A0ACB9D6I3</accession>
<evidence type="ECO:0000313" key="2">
    <source>
        <dbReference type="Proteomes" id="UP001056120"/>
    </source>
</evidence>
<proteinExistence type="predicted"/>